<name>A0A2K1IYK1_PHYPA</name>
<evidence type="ECO:0000256" key="1">
    <source>
        <dbReference type="RuleBase" id="RU364108"/>
    </source>
</evidence>
<dbReference type="EnsemblPlants" id="Pp3c19_15670V3.1">
    <property type="protein sequence ID" value="Pp3c19_15670V3.1"/>
    <property type="gene ID" value="Pp3c19_15670"/>
</dbReference>
<evidence type="ECO:0000313" key="7">
    <source>
        <dbReference type="Proteomes" id="UP000006727"/>
    </source>
</evidence>
<reference evidence="5 7" key="1">
    <citation type="journal article" date="2008" name="Science">
        <title>The Physcomitrella genome reveals evolutionary insights into the conquest of land by plants.</title>
        <authorList>
            <person name="Rensing S."/>
            <person name="Lang D."/>
            <person name="Zimmer A."/>
            <person name="Terry A."/>
            <person name="Salamov A."/>
            <person name="Shapiro H."/>
            <person name="Nishiyama T."/>
            <person name="Perroud P.-F."/>
            <person name="Lindquist E."/>
            <person name="Kamisugi Y."/>
            <person name="Tanahashi T."/>
            <person name="Sakakibara K."/>
            <person name="Fujita T."/>
            <person name="Oishi K."/>
            <person name="Shin-I T."/>
            <person name="Kuroki Y."/>
            <person name="Toyoda A."/>
            <person name="Suzuki Y."/>
            <person name="Hashimoto A."/>
            <person name="Yamaguchi K."/>
            <person name="Sugano A."/>
            <person name="Kohara Y."/>
            <person name="Fujiyama A."/>
            <person name="Anterola A."/>
            <person name="Aoki S."/>
            <person name="Ashton N."/>
            <person name="Barbazuk W.B."/>
            <person name="Barker E."/>
            <person name="Bennetzen J."/>
            <person name="Bezanilla M."/>
            <person name="Blankenship R."/>
            <person name="Cho S.H."/>
            <person name="Dutcher S."/>
            <person name="Estelle M."/>
            <person name="Fawcett J.A."/>
            <person name="Gundlach H."/>
            <person name="Hanada K."/>
            <person name="Heyl A."/>
            <person name="Hicks K.A."/>
            <person name="Hugh J."/>
            <person name="Lohr M."/>
            <person name="Mayer K."/>
            <person name="Melkozernov A."/>
            <person name="Murata T."/>
            <person name="Nelson D."/>
            <person name="Pils B."/>
            <person name="Prigge M."/>
            <person name="Reiss B."/>
            <person name="Renner T."/>
            <person name="Rombauts S."/>
            <person name="Rushton P."/>
            <person name="Sanderfoot A."/>
            <person name="Schween G."/>
            <person name="Shiu S.-H."/>
            <person name="Stueber K."/>
            <person name="Theodoulou F.L."/>
            <person name="Tu H."/>
            <person name="Van de Peer Y."/>
            <person name="Verrier P.J."/>
            <person name="Waters E."/>
            <person name="Wood A."/>
            <person name="Yang L."/>
            <person name="Cove D."/>
            <person name="Cuming A."/>
            <person name="Hasebe M."/>
            <person name="Lucas S."/>
            <person name="Mishler D.B."/>
            <person name="Reski R."/>
            <person name="Grigoriev I."/>
            <person name="Quatrano R.S."/>
            <person name="Boore J.L."/>
        </authorList>
    </citation>
    <scope>NUCLEOTIDE SEQUENCE [LARGE SCALE GENOMIC DNA]</scope>
    <source>
        <strain evidence="6 7">cv. Gransden 2004</strain>
    </source>
</reference>
<dbReference type="OMA" id="YHNNTWR"/>
<keyword evidence="7" id="KW-1185">Reference proteome</keyword>
<sequence>MAADMFTVPHTVGRVLCCICGVTLPRKASNICVTLLRCQVDITDGLQKLATVLYFRECGQFLQPPRTWVKAELESKEPFKEVINGAILEQAYVVDQRVEDHMCEKCSRVAANPDQWIAFVQVKQKVKHKRTFFFQEQLIIKHGSAAAAVNIKQIHDGMDFHFEYDKHLVPQDSKSNTYNYRFTMSVEICPACKDGLICFPEKVAASLGNIDPLVLCTQVSNSLLLLDPQTLRTAYTDANQYWRTGFSLGFRPLLHARQLVEYTILDIEIDPSASTRAGKYVLADVQETLPWGCNVYSANTNDPELEKYRNLSLPNVVLVKKRYEEKRTRRRGKPRPWKLKALDMEIDPSAIRQDRENVSNVYERILEEIKEDLEMHAMIALYGDVNYRPQSETAAMIDGDGDEPPSVQLEELLADLRIDCNNDESETTEDEQMDDA</sequence>
<dbReference type="PANTHER" id="PTHR12746">
    <property type="entry name" value="NONSENSE-MEDIATED MRNA DECAY PROTEIN 3"/>
    <property type="match status" value="1"/>
</dbReference>
<keyword evidence="1" id="KW-0963">Cytoplasm</keyword>
<proteinExistence type="inferred from homology"/>
<dbReference type="GO" id="GO:0005634">
    <property type="term" value="C:nucleus"/>
    <property type="evidence" value="ECO:0000318"/>
    <property type="project" value="GO_Central"/>
</dbReference>
<dbReference type="Gramene" id="Pp3c19_15670V3.1">
    <property type="protein sequence ID" value="Pp3c19_15670V3.1"/>
    <property type="gene ID" value="Pp3c19_15670"/>
</dbReference>
<protein>
    <recommendedName>
        <fullName evidence="1">60S ribosomal export protein NMD3</fullName>
    </recommendedName>
</protein>
<dbReference type="GO" id="GO:0043023">
    <property type="term" value="F:ribosomal large subunit binding"/>
    <property type="evidence" value="ECO:0000318"/>
    <property type="project" value="GO_Central"/>
</dbReference>
<dbReference type="Pfam" id="PF21193">
    <property type="entry name" value="NMD_SH3"/>
    <property type="match status" value="1"/>
</dbReference>
<reference evidence="5 7" key="2">
    <citation type="journal article" date="2018" name="Plant J.">
        <title>The Physcomitrella patens chromosome-scale assembly reveals moss genome structure and evolution.</title>
        <authorList>
            <person name="Lang D."/>
            <person name="Ullrich K.K."/>
            <person name="Murat F."/>
            <person name="Fuchs J."/>
            <person name="Jenkins J."/>
            <person name="Haas F.B."/>
            <person name="Piednoel M."/>
            <person name="Gundlach H."/>
            <person name="Van Bel M."/>
            <person name="Meyberg R."/>
            <person name="Vives C."/>
            <person name="Morata J."/>
            <person name="Symeonidi A."/>
            <person name="Hiss M."/>
            <person name="Muchero W."/>
            <person name="Kamisugi Y."/>
            <person name="Saleh O."/>
            <person name="Blanc G."/>
            <person name="Decker E.L."/>
            <person name="van Gessel N."/>
            <person name="Grimwood J."/>
            <person name="Hayes R.D."/>
            <person name="Graham S.W."/>
            <person name="Gunter L.E."/>
            <person name="McDaniel S.F."/>
            <person name="Hoernstein S.N.W."/>
            <person name="Larsson A."/>
            <person name="Li F.W."/>
            <person name="Perroud P.F."/>
            <person name="Phillips J."/>
            <person name="Ranjan P."/>
            <person name="Rokshar D.S."/>
            <person name="Rothfels C.J."/>
            <person name="Schneider L."/>
            <person name="Shu S."/>
            <person name="Stevenson D.W."/>
            <person name="Thummler F."/>
            <person name="Tillich M."/>
            <person name="Villarreal Aguilar J.C."/>
            <person name="Widiez T."/>
            <person name="Wong G.K."/>
            <person name="Wymore A."/>
            <person name="Zhang Y."/>
            <person name="Zimmer A.D."/>
            <person name="Quatrano R.S."/>
            <person name="Mayer K.F.X."/>
            <person name="Goodstein D."/>
            <person name="Casacuberta J.M."/>
            <person name="Vandepoele K."/>
            <person name="Reski R."/>
            <person name="Cuming A.C."/>
            <person name="Tuskan G.A."/>
            <person name="Maumus F."/>
            <person name="Salse J."/>
            <person name="Schmutz J."/>
            <person name="Rensing S.A."/>
        </authorList>
    </citation>
    <scope>NUCLEOTIDE SEQUENCE [LARGE SCALE GENOMIC DNA]</scope>
    <source>
        <strain evidence="6 7">cv. Gransden 2004</strain>
    </source>
</reference>
<evidence type="ECO:0000259" key="3">
    <source>
        <dbReference type="Pfam" id="PF04981"/>
    </source>
</evidence>
<evidence type="ECO:0000256" key="2">
    <source>
        <dbReference type="SAM" id="MobiDB-lite"/>
    </source>
</evidence>
<comment type="similarity">
    <text evidence="1">Belongs to the NMD3 family.</text>
</comment>
<gene>
    <name evidence="5" type="ORF">PHYPA_024172</name>
</gene>
<dbReference type="PANTHER" id="PTHR12746:SF2">
    <property type="entry name" value="60S RIBOSOMAL EXPORT PROTEIN NMD3"/>
    <property type="match status" value="1"/>
</dbReference>
<dbReference type="GO" id="GO:0000055">
    <property type="term" value="P:ribosomal large subunit export from nucleus"/>
    <property type="evidence" value="ECO:0000318"/>
    <property type="project" value="GO_Central"/>
</dbReference>
<keyword evidence="1" id="KW-0813">Transport</keyword>
<dbReference type="GO" id="GO:0005737">
    <property type="term" value="C:cytoplasm"/>
    <property type="evidence" value="ECO:0000318"/>
    <property type="project" value="GO_Central"/>
</dbReference>
<dbReference type="InterPro" id="IPR039768">
    <property type="entry name" value="Nmd3"/>
</dbReference>
<feature type="region of interest" description="Disordered" evidence="2">
    <location>
        <begin position="415"/>
        <end position="436"/>
    </location>
</feature>
<dbReference type="AlphaFoldDB" id="A0A2K1IYK1"/>
<keyword evidence="1" id="KW-0539">Nucleus</keyword>
<organism evidence="5">
    <name type="scientific">Physcomitrium patens</name>
    <name type="common">Spreading-leaved earth moss</name>
    <name type="synonym">Physcomitrella patens</name>
    <dbReference type="NCBI Taxonomy" id="3218"/>
    <lineage>
        <taxon>Eukaryota</taxon>
        <taxon>Viridiplantae</taxon>
        <taxon>Streptophyta</taxon>
        <taxon>Embryophyta</taxon>
        <taxon>Bryophyta</taxon>
        <taxon>Bryophytina</taxon>
        <taxon>Bryopsida</taxon>
        <taxon>Funariidae</taxon>
        <taxon>Funariales</taxon>
        <taxon>Funariaceae</taxon>
        <taxon>Physcomitrium</taxon>
    </lineage>
</organism>
<dbReference type="InterPro" id="IPR048899">
    <property type="entry name" value="NMD_SH3"/>
</dbReference>
<reference evidence="6" key="3">
    <citation type="submission" date="2020-12" db="UniProtKB">
        <authorList>
            <consortium name="EnsemblPlants"/>
        </authorList>
    </citation>
    <scope>IDENTIFICATION</scope>
</reference>
<dbReference type="InParanoid" id="A0A2K1IYK1"/>
<dbReference type="Proteomes" id="UP000006727">
    <property type="component" value="Chromosome 19"/>
</dbReference>
<dbReference type="PaxDb" id="3218-PP1S20_121V6.1"/>
<dbReference type="GO" id="GO:0015031">
    <property type="term" value="P:protein transport"/>
    <property type="evidence" value="ECO:0007669"/>
    <property type="project" value="UniProtKB-KW"/>
</dbReference>
<feature type="domain" description="Nmd3 N-terminal" evidence="3">
    <location>
        <begin position="81"/>
        <end position="165"/>
    </location>
</feature>
<comment type="subcellular location">
    <subcellularLocation>
        <location evidence="1">Cytoplasm</location>
    </subcellularLocation>
    <subcellularLocation>
        <location evidence="1">Nucleus</location>
    </subcellularLocation>
</comment>
<evidence type="ECO:0000259" key="4">
    <source>
        <dbReference type="Pfam" id="PF21193"/>
    </source>
</evidence>
<dbReference type="InterPro" id="IPR007064">
    <property type="entry name" value="Nmd3_N"/>
</dbReference>
<comment type="function">
    <text evidence="1">Acts as an adapter for the XPO1/CRM1-mediated export of the 60S ribosomal subunit.</text>
</comment>
<evidence type="ECO:0000313" key="6">
    <source>
        <dbReference type="EnsemblPlants" id="Pp3c19_15670V3.1"/>
    </source>
</evidence>
<keyword evidence="1" id="KW-0653">Protein transport</keyword>
<dbReference type="EMBL" id="ABEU02000019">
    <property type="protein sequence ID" value="PNR34355.1"/>
    <property type="molecule type" value="Genomic_DNA"/>
</dbReference>
<dbReference type="Pfam" id="PF04981">
    <property type="entry name" value="NMD3"/>
    <property type="match status" value="1"/>
</dbReference>
<feature type="domain" description="60S ribosomal export protein NMD3 SH3" evidence="4">
    <location>
        <begin position="192"/>
        <end position="234"/>
    </location>
</feature>
<evidence type="ECO:0000313" key="5">
    <source>
        <dbReference type="EMBL" id="PNR34355.1"/>
    </source>
</evidence>
<dbReference type="STRING" id="3218.A0A2K1IYK1"/>
<feature type="compositionally biased region" description="Acidic residues" evidence="2">
    <location>
        <begin position="421"/>
        <end position="436"/>
    </location>
</feature>
<accession>A0A2K1IYK1</accession>